<feature type="transmembrane region" description="Helical" evidence="1">
    <location>
        <begin position="104"/>
        <end position="129"/>
    </location>
</feature>
<dbReference type="AlphaFoldDB" id="A0A1M6AYY3"/>
<dbReference type="OrthoDB" id="639802at2"/>
<dbReference type="RefSeq" id="WP_073313576.1">
    <property type="nucleotide sequence ID" value="NZ_FQYP01000001.1"/>
</dbReference>
<gene>
    <name evidence="2" type="ORF">SAMN04488508_101538</name>
</gene>
<protein>
    <submittedName>
        <fullName evidence="2">Uncharacterized protein</fullName>
    </submittedName>
</protein>
<sequence length="415" mass="47642">MNRYPEYHLVQQCLLEIENRLDWGSSDSWHNDVFIELSEHIQKETQVNLSTTTLKRVWGKVKYQNAPSISTLNTLSKFAGYENWRAFKNKKEPKKKSSLIKDKVFQNMGIIVAAAGIMTFAFISFFSMVSTKNDIIPPLDLSKIDFKSRPISKGLPNSVVFDLNLDEITSDSIYIQQFWDRTKTVKIKPKQKQATGIYYYPGYFRAKLLVDGKIIKEHDLFIASDEWMGTIDYEPIPKYIDVNDTMNDPLSFSDTFINEIRENKDPVVSTFHLVKDFNMSGDDMTIETTVKNIYNEKWAVCQTLRIVVLGSSGAMIIPFSIPGCVSDINLMLNDVYIRGKEHDLSALGTDMSDFKKLKIKIENNKVTVYIEDQEVYSNNYHEAIGKFVGIRYRFLGAGSIKELTITDQKTNQILL</sequence>
<proteinExistence type="predicted"/>
<keyword evidence="3" id="KW-1185">Reference proteome</keyword>
<name>A0A1M6AYY3_9FLAO</name>
<organism evidence="2 3">
    <name type="scientific">Aquimarina spongiae</name>
    <dbReference type="NCBI Taxonomy" id="570521"/>
    <lineage>
        <taxon>Bacteria</taxon>
        <taxon>Pseudomonadati</taxon>
        <taxon>Bacteroidota</taxon>
        <taxon>Flavobacteriia</taxon>
        <taxon>Flavobacteriales</taxon>
        <taxon>Flavobacteriaceae</taxon>
        <taxon>Aquimarina</taxon>
    </lineage>
</organism>
<keyword evidence="1" id="KW-0812">Transmembrane</keyword>
<evidence type="ECO:0000313" key="3">
    <source>
        <dbReference type="Proteomes" id="UP000184432"/>
    </source>
</evidence>
<keyword evidence="1" id="KW-1133">Transmembrane helix</keyword>
<keyword evidence="1" id="KW-0472">Membrane</keyword>
<reference evidence="3" key="1">
    <citation type="submission" date="2016-11" db="EMBL/GenBank/DDBJ databases">
        <authorList>
            <person name="Varghese N."/>
            <person name="Submissions S."/>
        </authorList>
    </citation>
    <scope>NUCLEOTIDE SEQUENCE [LARGE SCALE GENOMIC DNA]</scope>
    <source>
        <strain evidence="3">DSM 22623</strain>
    </source>
</reference>
<evidence type="ECO:0000313" key="2">
    <source>
        <dbReference type="EMBL" id="SHI41443.1"/>
    </source>
</evidence>
<dbReference type="EMBL" id="FQYP01000001">
    <property type="protein sequence ID" value="SHI41443.1"/>
    <property type="molecule type" value="Genomic_DNA"/>
</dbReference>
<accession>A0A1M6AYY3</accession>
<dbReference type="Proteomes" id="UP000184432">
    <property type="component" value="Unassembled WGS sequence"/>
</dbReference>
<evidence type="ECO:0000256" key="1">
    <source>
        <dbReference type="SAM" id="Phobius"/>
    </source>
</evidence>